<comment type="caution">
    <text evidence="1">The sequence shown here is derived from an EMBL/GenBank/DDBJ whole genome shotgun (WGS) entry which is preliminary data.</text>
</comment>
<proteinExistence type="predicted"/>
<reference evidence="1" key="1">
    <citation type="submission" date="2019-10" db="EMBL/GenBank/DDBJ databases">
        <title>Conservation and host-specific expression of non-tandemly repeated heterogenous ribosome RNA gene in arbuscular mycorrhizal fungi.</title>
        <authorList>
            <person name="Maeda T."/>
            <person name="Kobayashi Y."/>
            <person name="Nakagawa T."/>
            <person name="Ezawa T."/>
            <person name="Yamaguchi K."/>
            <person name="Bino T."/>
            <person name="Nishimoto Y."/>
            <person name="Shigenobu S."/>
            <person name="Kawaguchi M."/>
        </authorList>
    </citation>
    <scope>NUCLEOTIDE SEQUENCE</scope>
    <source>
        <strain evidence="1">HR1</strain>
    </source>
</reference>
<dbReference type="EMBL" id="BLAL01000194">
    <property type="protein sequence ID" value="GES90470.1"/>
    <property type="molecule type" value="Genomic_DNA"/>
</dbReference>
<protein>
    <submittedName>
        <fullName evidence="1">Uncharacterized protein</fullName>
    </submittedName>
</protein>
<organism evidence="1 2">
    <name type="scientific">Rhizophagus clarus</name>
    <dbReference type="NCBI Taxonomy" id="94130"/>
    <lineage>
        <taxon>Eukaryota</taxon>
        <taxon>Fungi</taxon>
        <taxon>Fungi incertae sedis</taxon>
        <taxon>Mucoromycota</taxon>
        <taxon>Glomeromycotina</taxon>
        <taxon>Glomeromycetes</taxon>
        <taxon>Glomerales</taxon>
        <taxon>Glomeraceae</taxon>
        <taxon>Rhizophagus</taxon>
    </lineage>
</organism>
<dbReference type="Proteomes" id="UP000615446">
    <property type="component" value="Unassembled WGS sequence"/>
</dbReference>
<name>A0A8H3QRS9_9GLOM</name>
<dbReference type="AlphaFoldDB" id="A0A8H3QRS9"/>
<sequence length="69" mass="7771">MKTSFTNESGYPALFRVIQIFNLGNLILSQTIKNNDKLKKESKKVKKGTSLFAVSKVSRLCRSYTGNVE</sequence>
<accession>A0A8H3QRS9</accession>
<gene>
    <name evidence="1" type="ORF">RCL2_001731200</name>
</gene>
<evidence type="ECO:0000313" key="1">
    <source>
        <dbReference type="EMBL" id="GES90470.1"/>
    </source>
</evidence>
<evidence type="ECO:0000313" key="2">
    <source>
        <dbReference type="Proteomes" id="UP000615446"/>
    </source>
</evidence>